<gene>
    <name evidence="7" type="ORF">AWW68_12435</name>
</gene>
<feature type="transmembrane region" description="Helical" evidence="6">
    <location>
        <begin position="229"/>
        <end position="247"/>
    </location>
</feature>
<dbReference type="RefSeq" id="WP_068221873.1">
    <property type="nucleotide sequence ID" value="NZ_CP139724.1"/>
</dbReference>
<feature type="transmembrane region" description="Helical" evidence="6">
    <location>
        <begin position="354"/>
        <end position="373"/>
    </location>
</feature>
<evidence type="ECO:0000256" key="2">
    <source>
        <dbReference type="ARBA" id="ARBA00022475"/>
    </source>
</evidence>
<evidence type="ECO:0000256" key="3">
    <source>
        <dbReference type="ARBA" id="ARBA00022692"/>
    </source>
</evidence>
<dbReference type="InterPro" id="IPR050833">
    <property type="entry name" value="Poly_Biosynth_Transport"/>
</dbReference>
<feature type="transmembrane region" description="Helical" evidence="6">
    <location>
        <begin position="12"/>
        <end position="35"/>
    </location>
</feature>
<dbReference type="STRING" id="333140.AWW68_12435"/>
<keyword evidence="2" id="KW-1003">Cell membrane</keyword>
<feature type="transmembrane region" description="Helical" evidence="6">
    <location>
        <begin position="322"/>
        <end position="342"/>
    </location>
</feature>
<evidence type="ECO:0000313" key="7">
    <source>
        <dbReference type="EMBL" id="KYG73495.1"/>
    </source>
</evidence>
<organism evidence="7 8">
    <name type="scientific">Roseivirga spongicola</name>
    <dbReference type="NCBI Taxonomy" id="333140"/>
    <lineage>
        <taxon>Bacteria</taxon>
        <taxon>Pseudomonadati</taxon>
        <taxon>Bacteroidota</taxon>
        <taxon>Cytophagia</taxon>
        <taxon>Cytophagales</taxon>
        <taxon>Roseivirgaceae</taxon>
        <taxon>Roseivirga</taxon>
    </lineage>
</organism>
<accession>A0A150X438</accession>
<evidence type="ECO:0000256" key="4">
    <source>
        <dbReference type="ARBA" id="ARBA00022989"/>
    </source>
</evidence>
<dbReference type="OrthoDB" id="650636at2"/>
<dbReference type="PANTHER" id="PTHR30250:SF11">
    <property type="entry name" value="O-ANTIGEN TRANSPORTER-RELATED"/>
    <property type="match status" value="1"/>
</dbReference>
<dbReference type="PANTHER" id="PTHR30250">
    <property type="entry name" value="PST FAMILY PREDICTED COLANIC ACID TRANSPORTER"/>
    <property type="match status" value="1"/>
</dbReference>
<dbReference type="Pfam" id="PF13440">
    <property type="entry name" value="Polysacc_synt_3"/>
    <property type="match status" value="1"/>
</dbReference>
<evidence type="ECO:0000256" key="6">
    <source>
        <dbReference type="SAM" id="Phobius"/>
    </source>
</evidence>
<feature type="transmembrane region" description="Helical" evidence="6">
    <location>
        <begin position="41"/>
        <end position="59"/>
    </location>
</feature>
<keyword evidence="5 6" id="KW-0472">Membrane</keyword>
<dbReference type="AlphaFoldDB" id="A0A150X438"/>
<keyword evidence="8" id="KW-1185">Reference proteome</keyword>
<dbReference type="EMBL" id="LRPC01000028">
    <property type="protein sequence ID" value="KYG73495.1"/>
    <property type="molecule type" value="Genomic_DNA"/>
</dbReference>
<name>A0A150X438_9BACT</name>
<evidence type="ECO:0000256" key="1">
    <source>
        <dbReference type="ARBA" id="ARBA00004651"/>
    </source>
</evidence>
<evidence type="ECO:0000256" key="5">
    <source>
        <dbReference type="ARBA" id="ARBA00023136"/>
    </source>
</evidence>
<evidence type="ECO:0000313" key="8">
    <source>
        <dbReference type="Proteomes" id="UP000075606"/>
    </source>
</evidence>
<protein>
    <submittedName>
        <fullName evidence="7">Uncharacterized protein</fullName>
    </submittedName>
</protein>
<sequence length="430" mass="47598">MKQILKSKSFTNTAFSFGGQIAFLLSNFILFIYMAKVYDQATFGTWALFITTVSICDGFRQGFVQNGLSRLLIQSGFEKTVVNTGAALNFGLMTILSLLLLTYGLISNNELSVLYANGYKVLWALGTLQFSNTLNQAEERFKRYFTFNIIYLISFVSLLLGYIYLYNQPSLSMLINLICLASIPHSILLFATKLNRSLPSKKVFTQLFSFGKYASGTNLLSLLFQRVDILMIGYFLGPSSVAIFHFATKIMNYAELPLQALSQVIYPKISASSHQNSGTDLKKTYGQSVLSLFAFVLPIALVLIFFNHTIIQILGNESFQEASVIIILLSIASVFKPWGRVFGLTLDAVGKPRVNFLMLLLSLGINVVLNLTLIPTYGVIGGAIATASAIVITILIGQLKLNKELSLHPVHTVVEAAKMVFKNKNISSWN</sequence>
<dbReference type="Proteomes" id="UP000075606">
    <property type="component" value="Unassembled WGS sequence"/>
</dbReference>
<dbReference type="GO" id="GO:0005886">
    <property type="term" value="C:plasma membrane"/>
    <property type="evidence" value="ECO:0007669"/>
    <property type="project" value="UniProtKB-SubCell"/>
</dbReference>
<feature type="transmembrane region" description="Helical" evidence="6">
    <location>
        <begin position="379"/>
        <end position="397"/>
    </location>
</feature>
<comment type="subcellular location">
    <subcellularLocation>
        <location evidence="1">Cell membrane</location>
        <topology evidence="1">Multi-pass membrane protein</topology>
    </subcellularLocation>
</comment>
<keyword evidence="3 6" id="KW-0812">Transmembrane</keyword>
<feature type="transmembrane region" description="Helical" evidence="6">
    <location>
        <begin position="171"/>
        <end position="191"/>
    </location>
</feature>
<feature type="transmembrane region" description="Helical" evidence="6">
    <location>
        <begin position="144"/>
        <end position="165"/>
    </location>
</feature>
<comment type="caution">
    <text evidence="7">The sequence shown here is derived from an EMBL/GenBank/DDBJ whole genome shotgun (WGS) entry which is preliminary data.</text>
</comment>
<feature type="transmembrane region" description="Helical" evidence="6">
    <location>
        <begin position="80"/>
        <end position="106"/>
    </location>
</feature>
<feature type="transmembrane region" description="Helical" evidence="6">
    <location>
        <begin position="289"/>
        <end position="310"/>
    </location>
</feature>
<reference evidence="7 8" key="1">
    <citation type="submission" date="2016-01" db="EMBL/GenBank/DDBJ databases">
        <title>Genome sequencing of Roseivirga spongicola UST030701-084.</title>
        <authorList>
            <person name="Selvaratnam C."/>
            <person name="Thevarajoo S."/>
            <person name="Goh K.M."/>
            <person name="Ee R."/>
            <person name="Chan K.-G."/>
            <person name="Chong C.S."/>
        </authorList>
    </citation>
    <scope>NUCLEOTIDE SEQUENCE [LARGE SCALE GENOMIC DNA]</scope>
    <source>
        <strain evidence="7 8">UST030701-084</strain>
    </source>
</reference>
<proteinExistence type="predicted"/>
<keyword evidence="4 6" id="KW-1133">Transmembrane helix</keyword>